<reference evidence="3 4" key="1">
    <citation type="submission" date="2018-12" db="EMBL/GenBank/DDBJ databases">
        <authorList>
            <person name="Grouzdev D.S."/>
            <person name="Krutkina M.S."/>
        </authorList>
    </citation>
    <scope>NUCLEOTIDE SEQUENCE [LARGE SCALE GENOMIC DNA]</scope>
    <source>
        <strain evidence="3 4">RmlP026</strain>
    </source>
</reference>
<dbReference type="PRINTS" id="PR00111">
    <property type="entry name" value="ABHYDROLASE"/>
</dbReference>
<dbReference type="PRINTS" id="PR00412">
    <property type="entry name" value="EPOXHYDRLASE"/>
</dbReference>
<dbReference type="Gene3D" id="3.40.50.1820">
    <property type="entry name" value="alpha/beta hydrolase"/>
    <property type="match status" value="1"/>
</dbReference>
<proteinExistence type="predicted"/>
<keyword evidence="4" id="KW-1185">Reference proteome</keyword>
<dbReference type="Pfam" id="PF00561">
    <property type="entry name" value="Abhydrolase_1"/>
    <property type="match status" value="1"/>
</dbReference>
<dbReference type="InterPro" id="IPR029058">
    <property type="entry name" value="AB_hydrolase_fold"/>
</dbReference>
<dbReference type="Proteomes" id="UP000290759">
    <property type="component" value="Unassembled WGS sequence"/>
</dbReference>
<dbReference type="GO" id="GO:0016787">
    <property type="term" value="F:hydrolase activity"/>
    <property type="evidence" value="ECO:0007669"/>
    <property type="project" value="UniProtKB-KW"/>
</dbReference>
<dbReference type="OrthoDB" id="9812774at2"/>
<keyword evidence="1 3" id="KW-0378">Hydrolase</keyword>
<evidence type="ECO:0000313" key="4">
    <source>
        <dbReference type="Proteomes" id="UP000290759"/>
    </source>
</evidence>
<dbReference type="AlphaFoldDB" id="A0A4Q2UED5"/>
<dbReference type="EMBL" id="QYBB01000001">
    <property type="protein sequence ID" value="RYC33681.1"/>
    <property type="molecule type" value="Genomic_DNA"/>
</dbReference>
<accession>A0A4Q2UED5</accession>
<evidence type="ECO:0000259" key="2">
    <source>
        <dbReference type="Pfam" id="PF00561"/>
    </source>
</evidence>
<organism evidence="3 4">
    <name type="scientific">Lichenibacterium minor</name>
    <dbReference type="NCBI Taxonomy" id="2316528"/>
    <lineage>
        <taxon>Bacteria</taxon>
        <taxon>Pseudomonadati</taxon>
        <taxon>Pseudomonadota</taxon>
        <taxon>Alphaproteobacteria</taxon>
        <taxon>Hyphomicrobiales</taxon>
        <taxon>Lichenihabitantaceae</taxon>
        <taxon>Lichenibacterium</taxon>
    </lineage>
</organism>
<feature type="domain" description="AB hydrolase-1" evidence="2">
    <location>
        <begin position="32"/>
        <end position="249"/>
    </location>
</feature>
<evidence type="ECO:0000313" key="3">
    <source>
        <dbReference type="EMBL" id="RYC33681.1"/>
    </source>
</evidence>
<dbReference type="RefSeq" id="WP_129222540.1">
    <property type="nucleotide sequence ID" value="NZ_QYBB01000001.1"/>
</dbReference>
<dbReference type="PANTHER" id="PTHR43329">
    <property type="entry name" value="EPOXIDE HYDROLASE"/>
    <property type="match status" value="1"/>
</dbReference>
<dbReference type="InterPro" id="IPR000073">
    <property type="entry name" value="AB_hydrolase_1"/>
</dbReference>
<protein>
    <submittedName>
        <fullName evidence="3">Alpha/beta hydrolase</fullName>
    </submittedName>
</protein>
<dbReference type="SUPFAM" id="SSF53474">
    <property type="entry name" value="alpha/beta-Hydrolases"/>
    <property type="match status" value="1"/>
</dbReference>
<comment type="caution">
    <text evidence="3">The sequence shown here is derived from an EMBL/GenBank/DDBJ whole genome shotgun (WGS) entry which is preliminary data.</text>
</comment>
<evidence type="ECO:0000256" key="1">
    <source>
        <dbReference type="ARBA" id="ARBA00022801"/>
    </source>
</evidence>
<name>A0A4Q2UED5_9HYPH</name>
<sequence length="298" mass="32477">MPDPVDLFPGFASRTVSTEGARIFARVGGEGPPLLLVHGFPETSAQWHRIAPKLAERFTVVVPDLRGYGWSSAPASRDGDGYTKRAMGADLVALMDDLGFARFRFVGHDRGARVGYRLALDQPGRIERLALLDIVPTVDVWRSREADPDVSPHWPWLARPAPEPERAIGADPISYFEGLLAKWSGAKDLSPFAPDALALYRASWNEPSRIHAMCEDYRAGAAQDVDADRADEAAGRTIACPVLVVASRHYLVKAGKPAPVEVWRSRLAPDARGVETDTGHFMAEEDPDATLAALTAFL</sequence>
<dbReference type="InterPro" id="IPR000639">
    <property type="entry name" value="Epox_hydrolase-like"/>
</dbReference>
<reference evidence="3 4" key="2">
    <citation type="submission" date="2019-02" db="EMBL/GenBank/DDBJ databases">
        <title>'Lichenibacterium ramalinii' gen. nov. sp. nov., 'Lichenibacterium minor' gen. nov. sp. nov.</title>
        <authorList>
            <person name="Pankratov T."/>
        </authorList>
    </citation>
    <scope>NUCLEOTIDE SEQUENCE [LARGE SCALE GENOMIC DNA]</scope>
    <source>
        <strain evidence="3 4">RmlP026</strain>
    </source>
</reference>
<gene>
    <name evidence="3" type="ORF">D3273_00030</name>
</gene>